<protein>
    <submittedName>
        <fullName evidence="2">Uncharacterized protein</fullName>
    </submittedName>
</protein>
<dbReference type="EMBL" id="JH668520">
    <property type="protein sequence ID" value="KAG6456702.1"/>
    <property type="molecule type" value="Genomic_DNA"/>
</dbReference>
<sequence length="288" mass="32995">MMQVNQNKIENLVYINVIKMFLLISMHIVFTQAHIIHMNLPKINITEFNSTLHLSFGHIKRICDNSDLICKSNDSGICSVRYDKDGSSYKDFENTCYLFMSNMCNSPGFEYSIISSGTCEQYFNARRTETKGTQANQTVSLDRSNTTTKLSTVNSLRSKQETTFSTLYEVETAFDFHICPYSCPDIYSPICVSANRGFGKYFKFFTFVNHCAGDLYYCKHWEEFSPPPDEDEKVSSSPLSWSYCGASRYLQFARFAEVASSMGHYGWLAGDYRYSHIMEPHERAPGFG</sequence>
<comment type="caution">
    <text evidence="2">The sequence shown here is derived from an EMBL/GenBank/DDBJ whole genome shotgun (WGS) entry which is preliminary data.</text>
</comment>
<accession>A0A921ZEX0</accession>
<reference evidence="2" key="2">
    <citation type="submission" date="2020-12" db="EMBL/GenBank/DDBJ databases">
        <authorList>
            <person name="Kanost M."/>
        </authorList>
    </citation>
    <scope>NUCLEOTIDE SEQUENCE</scope>
</reference>
<proteinExistence type="predicted"/>
<name>A0A921ZEX0_MANSE</name>
<keyword evidence="3" id="KW-1185">Reference proteome</keyword>
<keyword evidence="1" id="KW-1133">Transmembrane helix</keyword>
<feature type="transmembrane region" description="Helical" evidence="1">
    <location>
        <begin position="12"/>
        <end position="30"/>
    </location>
</feature>
<reference evidence="2" key="1">
    <citation type="journal article" date="2016" name="Insect Biochem. Mol. Biol.">
        <title>Multifaceted biological insights from a draft genome sequence of the tobacco hornworm moth, Manduca sexta.</title>
        <authorList>
            <person name="Kanost M.R."/>
            <person name="Arrese E.L."/>
            <person name="Cao X."/>
            <person name="Chen Y.R."/>
            <person name="Chellapilla S."/>
            <person name="Goldsmith M.R."/>
            <person name="Grosse-Wilde E."/>
            <person name="Heckel D.G."/>
            <person name="Herndon N."/>
            <person name="Jiang H."/>
            <person name="Papanicolaou A."/>
            <person name="Qu J."/>
            <person name="Soulages J.L."/>
            <person name="Vogel H."/>
            <person name="Walters J."/>
            <person name="Waterhouse R.M."/>
            <person name="Ahn S.J."/>
            <person name="Almeida F.C."/>
            <person name="An C."/>
            <person name="Aqrawi P."/>
            <person name="Bretschneider A."/>
            <person name="Bryant W.B."/>
            <person name="Bucks S."/>
            <person name="Chao H."/>
            <person name="Chevignon G."/>
            <person name="Christen J.M."/>
            <person name="Clarke D.F."/>
            <person name="Dittmer N.T."/>
            <person name="Ferguson L.C.F."/>
            <person name="Garavelou S."/>
            <person name="Gordon K.H.J."/>
            <person name="Gunaratna R.T."/>
            <person name="Han Y."/>
            <person name="Hauser F."/>
            <person name="He Y."/>
            <person name="Heidel-Fischer H."/>
            <person name="Hirsh A."/>
            <person name="Hu Y."/>
            <person name="Jiang H."/>
            <person name="Kalra D."/>
            <person name="Klinner C."/>
            <person name="Konig C."/>
            <person name="Kovar C."/>
            <person name="Kroll A.R."/>
            <person name="Kuwar S.S."/>
            <person name="Lee S.L."/>
            <person name="Lehman R."/>
            <person name="Li K."/>
            <person name="Li Z."/>
            <person name="Liang H."/>
            <person name="Lovelace S."/>
            <person name="Lu Z."/>
            <person name="Mansfield J.H."/>
            <person name="McCulloch K.J."/>
            <person name="Mathew T."/>
            <person name="Morton B."/>
            <person name="Muzny D.M."/>
            <person name="Neunemann D."/>
            <person name="Ongeri F."/>
            <person name="Pauchet Y."/>
            <person name="Pu L.L."/>
            <person name="Pyrousis I."/>
            <person name="Rao X.J."/>
            <person name="Redding A."/>
            <person name="Roesel C."/>
            <person name="Sanchez-Gracia A."/>
            <person name="Schaack S."/>
            <person name="Shukla A."/>
            <person name="Tetreau G."/>
            <person name="Wang Y."/>
            <person name="Xiong G.H."/>
            <person name="Traut W."/>
            <person name="Walsh T.K."/>
            <person name="Worley K.C."/>
            <person name="Wu D."/>
            <person name="Wu W."/>
            <person name="Wu Y.Q."/>
            <person name="Zhang X."/>
            <person name="Zou Z."/>
            <person name="Zucker H."/>
            <person name="Briscoe A.D."/>
            <person name="Burmester T."/>
            <person name="Clem R.J."/>
            <person name="Feyereisen R."/>
            <person name="Grimmelikhuijzen C.J.P."/>
            <person name="Hamodrakas S.J."/>
            <person name="Hansson B.S."/>
            <person name="Huguet E."/>
            <person name="Jermiin L.S."/>
            <person name="Lan Q."/>
            <person name="Lehman H.K."/>
            <person name="Lorenzen M."/>
            <person name="Merzendorfer H."/>
            <person name="Michalopoulos I."/>
            <person name="Morton D.B."/>
            <person name="Muthukrishnan S."/>
            <person name="Oakeshott J.G."/>
            <person name="Palmer W."/>
            <person name="Park Y."/>
            <person name="Passarelli A.L."/>
            <person name="Rozas J."/>
            <person name="Schwartz L.M."/>
            <person name="Smith W."/>
            <person name="Southgate A."/>
            <person name="Vilcinskas A."/>
            <person name="Vogt R."/>
            <person name="Wang P."/>
            <person name="Werren J."/>
            <person name="Yu X.Q."/>
            <person name="Zhou J.J."/>
            <person name="Brown S.J."/>
            <person name="Scherer S.E."/>
            <person name="Richards S."/>
            <person name="Blissard G.W."/>
        </authorList>
    </citation>
    <scope>NUCLEOTIDE SEQUENCE</scope>
</reference>
<organism evidence="2 3">
    <name type="scientific">Manduca sexta</name>
    <name type="common">Tobacco hawkmoth</name>
    <name type="synonym">Tobacco hornworm</name>
    <dbReference type="NCBI Taxonomy" id="7130"/>
    <lineage>
        <taxon>Eukaryota</taxon>
        <taxon>Metazoa</taxon>
        <taxon>Ecdysozoa</taxon>
        <taxon>Arthropoda</taxon>
        <taxon>Hexapoda</taxon>
        <taxon>Insecta</taxon>
        <taxon>Pterygota</taxon>
        <taxon>Neoptera</taxon>
        <taxon>Endopterygota</taxon>
        <taxon>Lepidoptera</taxon>
        <taxon>Glossata</taxon>
        <taxon>Ditrysia</taxon>
        <taxon>Bombycoidea</taxon>
        <taxon>Sphingidae</taxon>
        <taxon>Sphinginae</taxon>
        <taxon>Sphingini</taxon>
        <taxon>Manduca</taxon>
    </lineage>
</organism>
<dbReference type="Proteomes" id="UP000791440">
    <property type="component" value="Unassembled WGS sequence"/>
</dbReference>
<keyword evidence="1" id="KW-0472">Membrane</keyword>
<keyword evidence="1" id="KW-0812">Transmembrane</keyword>
<gene>
    <name evidence="2" type="ORF">O3G_MSEX009886</name>
</gene>
<dbReference type="AlphaFoldDB" id="A0A921ZEX0"/>
<evidence type="ECO:0000313" key="3">
    <source>
        <dbReference type="Proteomes" id="UP000791440"/>
    </source>
</evidence>
<evidence type="ECO:0000313" key="2">
    <source>
        <dbReference type="EMBL" id="KAG6456702.1"/>
    </source>
</evidence>
<evidence type="ECO:0000256" key="1">
    <source>
        <dbReference type="SAM" id="Phobius"/>
    </source>
</evidence>